<proteinExistence type="inferred from homology"/>
<keyword evidence="2" id="KW-1277">Toxin-antitoxin system</keyword>
<dbReference type="Pfam" id="PF08681">
    <property type="entry name" value="TacA1"/>
    <property type="match status" value="1"/>
</dbReference>
<accession>A0AAU7QHQ5</accession>
<dbReference type="GO" id="GO:0006355">
    <property type="term" value="P:regulation of DNA-templated transcription"/>
    <property type="evidence" value="ECO:0007669"/>
    <property type="project" value="InterPro"/>
</dbReference>
<sequence>MRIERIEVKETPINIRAKASQRELIDMAANLLSKSRTDFVLDAACREAEEVLLDQRLFVLDEERFSAFIDAMEKPVADNERLHALMDRKSPWK</sequence>
<evidence type="ECO:0000256" key="2">
    <source>
        <dbReference type="ARBA" id="ARBA00022649"/>
    </source>
</evidence>
<organism evidence="7">
    <name type="scientific">Acerihabitans sp. KWT182</name>
    <dbReference type="NCBI Taxonomy" id="3157919"/>
    <lineage>
        <taxon>Bacteria</taxon>
        <taxon>Pseudomonadati</taxon>
        <taxon>Pseudomonadota</taxon>
        <taxon>Gammaproteobacteria</taxon>
        <taxon>Enterobacterales</taxon>
        <taxon>Pectobacteriaceae</taxon>
        <taxon>Acerihabitans</taxon>
    </lineage>
</organism>
<evidence type="ECO:0000256" key="6">
    <source>
        <dbReference type="ARBA" id="ARBA00049988"/>
    </source>
</evidence>
<dbReference type="InterPro" id="IPR010985">
    <property type="entry name" value="Ribbon_hlx_hlx"/>
</dbReference>
<evidence type="ECO:0000313" key="7">
    <source>
        <dbReference type="EMBL" id="XBS71841.1"/>
    </source>
</evidence>
<dbReference type="AlphaFoldDB" id="A0AAU7QHQ5"/>
<dbReference type="GO" id="GO:0003677">
    <property type="term" value="F:DNA binding"/>
    <property type="evidence" value="ECO:0007669"/>
    <property type="project" value="UniProtKB-KW"/>
</dbReference>
<dbReference type="SUPFAM" id="SSF47598">
    <property type="entry name" value="Ribbon-helix-helix"/>
    <property type="match status" value="1"/>
</dbReference>
<evidence type="ECO:0000256" key="1">
    <source>
        <dbReference type="ARBA" id="ARBA00022491"/>
    </source>
</evidence>
<dbReference type="Gene3D" id="1.20.5.780">
    <property type="entry name" value="Single helix bin"/>
    <property type="match status" value="1"/>
</dbReference>
<evidence type="ECO:0000256" key="4">
    <source>
        <dbReference type="ARBA" id="ARBA00023125"/>
    </source>
</evidence>
<dbReference type="EMBL" id="CP157947">
    <property type="protein sequence ID" value="XBS71841.1"/>
    <property type="molecule type" value="Genomic_DNA"/>
</dbReference>
<keyword evidence="1" id="KW-0678">Repressor</keyword>
<comment type="similarity">
    <text evidence="6">Belongs to the TacA antitoxin family.</text>
</comment>
<protein>
    <submittedName>
        <fullName evidence="7">DUF1778 domain-containing protein</fullName>
    </submittedName>
</protein>
<dbReference type="PANTHER" id="PTHR35401">
    <property type="entry name" value="COPG FAMILY HELIX-TURN-HELIX PROTEIN-RELATED-RELATED"/>
    <property type="match status" value="1"/>
</dbReference>
<evidence type="ECO:0000256" key="3">
    <source>
        <dbReference type="ARBA" id="ARBA00023015"/>
    </source>
</evidence>
<gene>
    <name evidence="7" type="ORF">ABK905_07955</name>
</gene>
<keyword evidence="4" id="KW-0238">DNA-binding</keyword>
<name>A0AAU7QHQ5_9GAMM</name>
<reference evidence="7" key="1">
    <citation type="submission" date="2024-06" db="EMBL/GenBank/DDBJ databases">
        <authorList>
            <person name="Coelho C."/>
            <person name="Bento M."/>
            <person name="Garcia E."/>
            <person name="Camelo A."/>
            <person name="Brandao I."/>
            <person name="Espirito Santo C."/>
            <person name="Trovao J."/>
            <person name="Verissimo A."/>
            <person name="Costa J."/>
            <person name="Tiago I."/>
        </authorList>
    </citation>
    <scope>NUCLEOTIDE SEQUENCE</scope>
    <source>
        <strain evidence="7">KWT182</strain>
    </source>
</reference>
<dbReference type="InterPro" id="IPR014795">
    <property type="entry name" value="TacA_1-like"/>
</dbReference>
<keyword evidence="3" id="KW-0805">Transcription regulation</keyword>
<dbReference type="PANTHER" id="PTHR35401:SF1">
    <property type="entry name" value="CYTOPLASMIC PROTEIN"/>
    <property type="match status" value="1"/>
</dbReference>
<keyword evidence="5" id="KW-0804">Transcription</keyword>
<evidence type="ECO:0000256" key="5">
    <source>
        <dbReference type="ARBA" id="ARBA00023163"/>
    </source>
</evidence>